<accession>A0ABP0PIB6</accession>
<gene>
    <name evidence="2" type="ORF">CCMP2556_LOCUS37331</name>
</gene>
<dbReference type="EMBL" id="CAXAMN010023184">
    <property type="protein sequence ID" value="CAK9075765.1"/>
    <property type="molecule type" value="Genomic_DNA"/>
</dbReference>
<name>A0ABP0PIB6_9DINO</name>
<feature type="region of interest" description="Disordered" evidence="1">
    <location>
        <begin position="93"/>
        <end position="153"/>
    </location>
</feature>
<evidence type="ECO:0000256" key="1">
    <source>
        <dbReference type="SAM" id="MobiDB-lite"/>
    </source>
</evidence>
<comment type="caution">
    <text evidence="2">The sequence shown here is derived from an EMBL/GenBank/DDBJ whole genome shotgun (WGS) entry which is preliminary data.</text>
</comment>
<dbReference type="Proteomes" id="UP001642484">
    <property type="component" value="Unassembled WGS sequence"/>
</dbReference>
<reference evidence="2 3" key="1">
    <citation type="submission" date="2024-02" db="EMBL/GenBank/DDBJ databases">
        <authorList>
            <person name="Chen Y."/>
            <person name="Shah S."/>
            <person name="Dougan E. K."/>
            <person name="Thang M."/>
            <person name="Chan C."/>
        </authorList>
    </citation>
    <scope>NUCLEOTIDE SEQUENCE [LARGE SCALE GENOMIC DNA]</scope>
</reference>
<feature type="compositionally biased region" description="Polar residues" evidence="1">
    <location>
        <begin position="93"/>
        <end position="106"/>
    </location>
</feature>
<feature type="region of interest" description="Disordered" evidence="1">
    <location>
        <begin position="1"/>
        <end position="21"/>
    </location>
</feature>
<keyword evidence="3" id="KW-1185">Reference proteome</keyword>
<organism evidence="2 3">
    <name type="scientific">Durusdinium trenchii</name>
    <dbReference type="NCBI Taxonomy" id="1381693"/>
    <lineage>
        <taxon>Eukaryota</taxon>
        <taxon>Sar</taxon>
        <taxon>Alveolata</taxon>
        <taxon>Dinophyceae</taxon>
        <taxon>Suessiales</taxon>
        <taxon>Symbiodiniaceae</taxon>
        <taxon>Durusdinium</taxon>
    </lineage>
</organism>
<evidence type="ECO:0000313" key="2">
    <source>
        <dbReference type="EMBL" id="CAK9075765.1"/>
    </source>
</evidence>
<protein>
    <submittedName>
        <fullName evidence="2">Uncharacterized protein</fullName>
    </submittedName>
</protein>
<sequence>MEQPATPKIAPQEPPKEKDLGRDFCRSVLHADLELQAKIDDQEKHKQQLLAKIKQLEFDAWDNEVKKAGAEANQSKLQQLLENTLERVNTLESAMQKNCRGQTPTEPTKERETCQPLPKNQSSAGTGHGKDADGSESCASDGDEEEYLTTPGGQTVKISADALRMRCRRLCETKPSGKCAVTAEIAQQFRAGGECREILEMALLEAIGKHGLSRSVYKRVKADFTVKVKLIKEKMDSKESEKYGRWMTEEAMRKSGLWSAASIKAIISYCKKFPESLVRPFDVQKGFEIQKKRKQHLMQIKIHEYNSGIPELILALQAMAV</sequence>
<proteinExistence type="predicted"/>
<evidence type="ECO:0000313" key="3">
    <source>
        <dbReference type="Proteomes" id="UP001642484"/>
    </source>
</evidence>